<feature type="compositionally biased region" description="Basic and acidic residues" evidence="1">
    <location>
        <begin position="422"/>
        <end position="431"/>
    </location>
</feature>
<dbReference type="OMA" id="DNRIDYM"/>
<feature type="compositionally biased region" description="Basic residues" evidence="1">
    <location>
        <begin position="724"/>
        <end position="736"/>
    </location>
</feature>
<organism evidence="2 3">
    <name type="scientific">Gloeophyllum trabeum (strain ATCC 11539 / FP-39264 / Madison 617)</name>
    <name type="common">Brown rot fungus</name>
    <dbReference type="NCBI Taxonomy" id="670483"/>
    <lineage>
        <taxon>Eukaryota</taxon>
        <taxon>Fungi</taxon>
        <taxon>Dikarya</taxon>
        <taxon>Basidiomycota</taxon>
        <taxon>Agaricomycotina</taxon>
        <taxon>Agaricomycetes</taxon>
        <taxon>Gloeophyllales</taxon>
        <taxon>Gloeophyllaceae</taxon>
        <taxon>Gloeophyllum</taxon>
    </lineage>
</organism>
<feature type="compositionally biased region" description="Basic and acidic residues" evidence="1">
    <location>
        <begin position="463"/>
        <end position="479"/>
    </location>
</feature>
<feature type="compositionally biased region" description="Polar residues" evidence="1">
    <location>
        <begin position="209"/>
        <end position="223"/>
    </location>
</feature>
<dbReference type="RefSeq" id="XP_007865162.1">
    <property type="nucleotide sequence ID" value="XM_007866971.1"/>
</dbReference>
<name>S7QA84_GLOTA</name>
<dbReference type="GO" id="GO:0031297">
    <property type="term" value="P:replication fork processing"/>
    <property type="evidence" value="ECO:0007669"/>
    <property type="project" value="InterPro"/>
</dbReference>
<feature type="compositionally biased region" description="Polar residues" evidence="1">
    <location>
        <begin position="300"/>
        <end position="316"/>
    </location>
</feature>
<dbReference type="KEGG" id="gtr:GLOTRDRAFT_138160"/>
<dbReference type="GO" id="GO:0005634">
    <property type="term" value="C:nucleus"/>
    <property type="evidence" value="ECO:0007669"/>
    <property type="project" value="InterPro"/>
</dbReference>
<sequence length="1867" mass="209578">MASFEIVETSDTEERELLRSEDADYWKQATLAVVDHWQCGLLNRLNHAGDSLYSNPPRTPDRTPLSMRSVGQGDDQGYDSPSPRKRRKLAPAFPLEDAPTAHLSSPRSATVYDDSRPASPSRDVENPQADCHGSQVPEEDEGRSPVISQDTLTAEQDPGGNMASTVKSLPSSPSKSRVHTFQDGGDHVTKEDVGGEQVLFSFPLLSVREPSSSPDPLNLSTPPQLRHADQGERAKTPNILGSSRNHHHSSDSPLFTPRSSRNIQPSSPLTPLAAKSIMVESQSSPATHSNARRTMDMAPQASTSRLAANEQSRPDIQTAENQHQFVRYSLRARQAKQLNPYAYDQAYYKQLMRRNPDAIVKVVSPEHEKRHHRHHSHHEHDSDRPRRARSRSRDLSPSHSKSRLRKSMEPEAIRNRKSRSPPRLEKAVEKSKPKWYPKLLEEGLGSDEDDMVLQGQISPPPPRRLEGRIGCKEGDDRTRGSHSMKPAAPWFLNLPSPPGRLGSPSSGLSATDGPIERDMEHSGSMDFGPIPFPSHNPSPARGVRGESSDSEPSASSTSEEISKEDQKRLRILRRMMPAAMINRTLKKGQQGPRRRSVRSSDDEGDALSSAAVLPGQSRRRIVHNGANVRAEIVGDSESSDAESVLKSSDDEAGVQSAEHAPRPLHPPQEGFASDEERHSQVENFGEDSLDEGEIDSWLSHTAMRPQTTRPRRREGDLIDWMLTKTRHYGGKRHRKRDGTGGGRPRQSSRPRLNVVAAGARKFGDGHQTLLTFGRQQNVDRDSSPRYRSGEPFEEAREHGPGNVHQITERDASHAAERRKWKRKKARKPKAYVLSNPGIRTSSGKRQTHFITVDLEDEDFRQALAPRKTPEGGPTGGRKHRVGSRTYGNPDTPIEIESDDDAQPMRRLVRHRTPDHSDKLLRDIKSDCNIPFLPSGVAFGPETYIGRGWLHELTLVVSQGHEIPRPIAYTAHGIVLEPTMTMEEFSKIFPDICDVCFVQATTPVEGEEPDEIKRWEFSMHVACQLLSWLASRNTARDQENTFIADIRPQITRLVQRLEESLMLLANCTKKPHFWAAYWFAIEANIRLTFSSQPDTVDLHSLLELASRLVGHLRGYGLQQTIDSVTTLEKPLDDGDASVRTAELWICLFHVCESIVANNLGRSVSHPYCRIVMQAIQAGNDNLHSDLESSEDAWKAIFTMSALSQFSMHGMTTSMPRLPAAWELVEYALKRIRLTADPDSTQGLSRRSLSKRDGYIRLVVSRCFVLWKKWRWRLDGAMAIFNHLVEIFKSRKFTNLLDERPDFPNFLRRADVRLLSECTSGDTAFSVFLKLIVQTAGDLRNPVGQGNTDPSAPRLKKLLSMAVPVGSVPFTKATPPMGQELSMLYNRYSAIAIAIYLDPSPANVRFRLSHAQRYVIFKDTDFATRMACIRGVMHLAMLIRHLKLPMDIINNWLGEITNVLVDECAGTGAAGQSSDNRNHVLLTIQLLLGSIRRIIETPCMDPSNVETTYPDPGLLEGPWVTRVFAASTNLANVPTTGLEIRKLVQAFLDARAAAMPMPRIKGPAAANVAPADEDSQDIYGDLDLDLDDPELLAALGEDVEDTRLKEMKAKDEVVCKVMDQHISPAIYRLVCKNINDSSAEFPSEEHWADIDKWINCWVGCANVIVQNGRREWSHYLALGPQSWERIIEAAWRRRVGLRFMYMVLRSDPRAYHDYQDRFLEVFFESLVAREVSIENQYIALLLTVDGLHHPLLRGVPWDLNGEAELSKLEFLSGRLAFIEAVFINLVRVFREDHDVQTRGQNQSNTELITSMLAAMQDSYERQNEQSDLHEVYADFCGAVLRLLASHPVLSEHQRLSPFLDWAHKIGLVH</sequence>
<feature type="region of interest" description="Disordered" evidence="1">
    <location>
        <begin position="455"/>
        <end position="612"/>
    </location>
</feature>
<feature type="compositionally biased region" description="Basic and acidic residues" evidence="1">
    <location>
        <begin position="777"/>
        <end position="799"/>
    </location>
</feature>
<dbReference type="HOGENOM" id="CLU_235583_0_0_1"/>
<feature type="compositionally biased region" description="Acidic residues" evidence="1">
    <location>
        <begin position="684"/>
        <end position="694"/>
    </location>
</feature>
<feature type="compositionally biased region" description="Basic and acidic residues" evidence="1">
    <location>
        <begin position="226"/>
        <end position="235"/>
    </location>
</feature>
<reference evidence="2 3" key="1">
    <citation type="journal article" date="2012" name="Science">
        <title>The Paleozoic origin of enzymatic lignin decomposition reconstructed from 31 fungal genomes.</title>
        <authorList>
            <person name="Floudas D."/>
            <person name="Binder M."/>
            <person name="Riley R."/>
            <person name="Barry K."/>
            <person name="Blanchette R.A."/>
            <person name="Henrissat B."/>
            <person name="Martinez A.T."/>
            <person name="Otillar R."/>
            <person name="Spatafora J.W."/>
            <person name="Yadav J.S."/>
            <person name="Aerts A."/>
            <person name="Benoit I."/>
            <person name="Boyd A."/>
            <person name="Carlson A."/>
            <person name="Copeland A."/>
            <person name="Coutinho P.M."/>
            <person name="de Vries R.P."/>
            <person name="Ferreira P."/>
            <person name="Findley K."/>
            <person name="Foster B."/>
            <person name="Gaskell J."/>
            <person name="Glotzer D."/>
            <person name="Gorecki P."/>
            <person name="Heitman J."/>
            <person name="Hesse C."/>
            <person name="Hori C."/>
            <person name="Igarashi K."/>
            <person name="Jurgens J.A."/>
            <person name="Kallen N."/>
            <person name="Kersten P."/>
            <person name="Kohler A."/>
            <person name="Kuees U."/>
            <person name="Kumar T.K.A."/>
            <person name="Kuo A."/>
            <person name="LaButti K."/>
            <person name="Larrondo L.F."/>
            <person name="Lindquist E."/>
            <person name="Ling A."/>
            <person name="Lombard V."/>
            <person name="Lucas S."/>
            <person name="Lundell T."/>
            <person name="Martin R."/>
            <person name="McLaughlin D.J."/>
            <person name="Morgenstern I."/>
            <person name="Morin E."/>
            <person name="Murat C."/>
            <person name="Nagy L.G."/>
            <person name="Nolan M."/>
            <person name="Ohm R.A."/>
            <person name="Patyshakuliyeva A."/>
            <person name="Rokas A."/>
            <person name="Ruiz-Duenas F.J."/>
            <person name="Sabat G."/>
            <person name="Salamov A."/>
            <person name="Samejima M."/>
            <person name="Schmutz J."/>
            <person name="Slot J.C."/>
            <person name="St John F."/>
            <person name="Stenlid J."/>
            <person name="Sun H."/>
            <person name="Sun S."/>
            <person name="Syed K."/>
            <person name="Tsang A."/>
            <person name="Wiebenga A."/>
            <person name="Young D."/>
            <person name="Pisabarro A."/>
            <person name="Eastwood D.C."/>
            <person name="Martin F."/>
            <person name="Cullen D."/>
            <person name="Grigoriev I.V."/>
            <person name="Hibbett D.S."/>
        </authorList>
    </citation>
    <scope>NUCLEOTIDE SEQUENCE [LARGE SCALE GENOMIC DNA]</scope>
    <source>
        <strain evidence="2 3">ATCC 11539</strain>
    </source>
</reference>
<dbReference type="PANTHER" id="PTHR28122">
    <property type="entry name" value="E3 UBIQUITIN-PROTEIN LIGASE SUBSTRATE RECEPTOR MMS22"/>
    <property type="match status" value="1"/>
</dbReference>
<feature type="region of interest" description="Disordered" evidence="1">
    <location>
        <begin position="776"/>
        <end position="829"/>
    </location>
</feature>
<dbReference type="Pfam" id="PF09462">
    <property type="entry name" value="Mus7"/>
    <property type="match status" value="2"/>
</dbReference>
<feature type="compositionally biased region" description="Basic and acidic residues" evidence="1">
    <location>
        <begin position="806"/>
        <end position="817"/>
    </location>
</feature>
<dbReference type="GO" id="GO:0000724">
    <property type="term" value="P:double-strand break repair via homologous recombination"/>
    <property type="evidence" value="ECO:0007669"/>
    <property type="project" value="TreeGrafter"/>
</dbReference>
<feature type="compositionally biased region" description="Basic residues" evidence="1">
    <location>
        <begin position="818"/>
        <end position="829"/>
    </location>
</feature>
<dbReference type="EMBL" id="KB469300">
    <property type="protein sequence ID" value="EPQ56427.1"/>
    <property type="molecule type" value="Genomic_DNA"/>
</dbReference>
<evidence type="ECO:0000313" key="3">
    <source>
        <dbReference type="Proteomes" id="UP000030669"/>
    </source>
</evidence>
<accession>S7QA84</accession>
<feature type="compositionally biased region" description="Basic and acidic residues" evidence="1">
    <location>
        <begin position="514"/>
        <end position="523"/>
    </location>
</feature>
<feature type="region of interest" description="Disordered" evidence="1">
    <location>
        <begin position="48"/>
        <end position="193"/>
    </location>
</feature>
<feature type="compositionally biased region" description="Low complexity" evidence="1">
    <location>
        <begin position="550"/>
        <end position="559"/>
    </location>
</feature>
<dbReference type="GO" id="GO:0035361">
    <property type="term" value="C:Cul8-RING ubiquitin ligase complex"/>
    <property type="evidence" value="ECO:0007669"/>
    <property type="project" value="TreeGrafter"/>
</dbReference>
<protein>
    <submittedName>
        <fullName evidence="2">Uncharacterized protein</fullName>
    </submittedName>
</protein>
<dbReference type="GeneID" id="19303917"/>
<feature type="compositionally biased region" description="Basic and acidic residues" evidence="1">
    <location>
        <begin position="378"/>
        <end position="396"/>
    </location>
</feature>
<feature type="compositionally biased region" description="Low complexity" evidence="1">
    <location>
        <begin position="499"/>
        <end position="509"/>
    </location>
</feature>
<keyword evidence="3" id="KW-1185">Reference proteome</keyword>
<feature type="compositionally biased region" description="Basic and acidic residues" evidence="1">
    <location>
        <begin position="184"/>
        <end position="193"/>
    </location>
</feature>
<dbReference type="PANTHER" id="PTHR28122:SF1">
    <property type="entry name" value="E3 UBIQUITIN-PROTEIN LIGASE SUBSTRATE RECEPTOR MMS22"/>
    <property type="match status" value="1"/>
</dbReference>
<evidence type="ECO:0000313" key="2">
    <source>
        <dbReference type="EMBL" id="EPQ56427.1"/>
    </source>
</evidence>
<feature type="region of interest" description="Disordered" evidence="1">
    <location>
        <begin position="864"/>
        <end position="897"/>
    </location>
</feature>
<feature type="region of interest" description="Disordered" evidence="1">
    <location>
        <begin position="207"/>
        <end position="316"/>
    </location>
</feature>
<feature type="compositionally biased region" description="Polar residues" evidence="1">
    <location>
        <begin position="251"/>
        <end position="269"/>
    </location>
</feature>
<gene>
    <name evidence="2" type="ORF">GLOTRDRAFT_138160</name>
</gene>
<dbReference type="InterPro" id="IPR019021">
    <property type="entry name" value="Mms22"/>
</dbReference>
<dbReference type="OrthoDB" id="2386201at2759"/>
<feature type="compositionally biased region" description="Polar residues" evidence="1">
    <location>
        <begin position="162"/>
        <end position="175"/>
    </location>
</feature>
<feature type="compositionally biased region" description="Polar residues" evidence="1">
    <location>
        <begin position="279"/>
        <end position="289"/>
    </location>
</feature>
<dbReference type="eggNOG" id="ENOG502QSDS">
    <property type="taxonomic scope" value="Eukaryota"/>
</dbReference>
<feature type="region of interest" description="Disordered" evidence="1">
    <location>
        <begin position="632"/>
        <end position="751"/>
    </location>
</feature>
<evidence type="ECO:0000256" key="1">
    <source>
        <dbReference type="SAM" id="MobiDB-lite"/>
    </source>
</evidence>
<feature type="region of interest" description="Disordered" evidence="1">
    <location>
        <begin position="365"/>
        <end position="431"/>
    </location>
</feature>
<proteinExistence type="predicted"/>
<dbReference type="Proteomes" id="UP000030669">
    <property type="component" value="Unassembled WGS sequence"/>
</dbReference>